<reference evidence="3 4" key="1">
    <citation type="journal article" date="2019" name="G3 (Bethesda)">
        <title>Sequencing of a Wild Apple (Malus baccata) Genome Unravels the Differences Between Cultivated and Wild Apple Species Regarding Disease Resistance and Cold Tolerance.</title>
        <authorList>
            <person name="Chen X."/>
        </authorList>
    </citation>
    <scope>NUCLEOTIDE SEQUENCE [LARGE SCALE GENOMIC DNA]</scope>
    <source>
        <strain evidence="4">cv. Shandingzi</strain>
        <tissue evidence="3">Leaves</tissue>
    </source>
</reference>
<comment type="caution">
    <text evidence="3">The sequence shown here is derived from an EMBL/GenBank/DDBJ whole genome shotgun (WGS) entry which is preliminary data.</text>
</comment>
<dbReference type="Proteomes" id="UP000315295">
    <property type="component" value="Unassembled WGS sequence"/>
</dbReference>
<name>A0A540MIB4_MALBA</name>
<dbReference type="AlphaFoldDB" id="A0A540MIB4"/>
<sequence>MENTYMSRRQQQQSSPRLLRSRSGTSTPTLTLPQNVSRSCTTTPNNSQRFTIPQRSKSTVKSRTNKNHEEEKVHALKQKKGGQEDIIGQQGTNNLGLNTSFAKLQRGSTSPSPSPRPRKSVSVPPPPSPSAWALSPGRSLPRKVAPDPPAAAPSTRAARVKSSGGGVGGVLKYFRLQKKVPPVQEEDFHRFRLLHNRLLQWRFANARAEAAKLAAQRISQDKLFSVWFRTLKVRNFILDKRIQVQKLKHEIKVSQILNPQIFLLNEWGKLDKKNQESISRLVRKLSGISNTIPLVNDAKTDVASIYEAMTAAMAAMEDNLGMVSKLLPQLEKVLYMVTELLISQKQQRDLESNLALVSALAEEEASVRAHLIQLESMYFLPPTNSYKFDQ</sequence>
<dbReference type="GO" id="GO:0005737">
    <property type="term" value="C:cytoplasm"/>
    <property type="evidence" value="ECO:0007669"/>
    <property type="project" value="TreeGrafter"/>
</dbReference>
<evidence type="ECO:0000313" key="3">
    <source>
        <dbReference type="EMBL" id="TQD98535.1"/>
    </source>
</evidence>
<evidence type="ECO:0000256" key="2">
    <source>
        <dbReference type="SAM" id="MobiDB-lite"/>
    </source>
</evidence>
<comment type="similarity">
    <text evidence="1">Belongs to the QWRF family.</text>
</comment>
<dbReference type="GO" id="GO:0051225">
    <property type="term" value="P:spindle assembly"/>
    <property type="evidence" value="ECO:0007669"/>
    <property type="project" value="TreeGrafter"/>
</dbReference>
<feature type="compositionally biased region" description="Polar residues" evidence="2">
    <location>
        <begin position="89"/>
        <end position="109"/>
    </location>
</feature>
<dbReference type="EMBL" id="VIEB01000251">
    <property type="protein sequence ID" value="TQD98535.1"/>
    <property type="molecule type" value="Genomic_DNA"/>
</dbReference>
<dbReference type="STRING" id="106549.A0A540MIB4"/>
<evidence type="ECO:0008006" key="5">
    <source>
        <dbReference type="Google" id="ProtNLM"/>
    </source>
</evidence>
<evidence type="ECO:0000256" key="1">
    <source>
        <dbReference type="ARBA" id="ARBA00010016"/>
    </source>
</evidence>
<proteinExistence type="inferred from homology"/>
<dbReference type="InterPro" id="IPR007573">
    <property type="entry name" value="QWRF"/>
</dbReference>
<dbReference type="PANTHER" id="PTHR31807:SF27">
    <property type="entry name" value="QWRF MOTIF-CONTAINING PROTEIN 7"/>
    <property type="match status" value="1"/>
</dbReference>
<gene>
    <name evidence="3" type="ORF">C1H46_015783</name>
</gene>
<protein>
    <recommendedName>
        <fullName evidence="5">QWRF motif-containing protein 7</fullName>
    </recommendedName>
</protein>
<feature type="compositionally biased region" description="Polar residues" evidence="2">
    <location>
        <begin position="35"/>
        <end position="57"/>
    </location>
</feature>
<accession>A0A540MIB4</accession>
<evidence type="ECO:0000313" key="4">
    <source>
        <dbReference type="Proteomes" id="UP000315295"/>
    </source>
</evidence>
<dbReference type="GO" id="GO:0005880">
    <property type="term" value="C:nuclear microtubule"/>
    <property type="evidence" value="ECO:0007669"/>
    <property type="project" value="TreeGrafter"/>
</dbReference>
<organism evidence="3 4">
    <name type="scientific">Malus baccata</name>
    <name type="common">Siberian crab apple</name>
    <name type="synonym">Pyrus baccata</name>
    <dbReference type="NCBI Taxonomy" id="106549"/>
    <lineage>
        <taxon>Eukaryota</taxon>
        <taxon>Viridiplantae</taxon>
        <taxon>Streptophyta</taxon>
        <taxon>Embryophyta</taxon>
        <taxon>Tracheophyta</taxon>
        <taxon>Spermatophyta</taxon>
        <taxon>Magnoliopsida</taxon>
        <taxon>eudicotyledons</taxon>
        <taxon>Gunneridae</taxon>
        <taxon>Pentapetalae</taxon>
        <taxon>rosids</taxon>
        <taxon>fabids</taxon>
        <taxon>Rosales</taxon>
        <taxon>Rosaceae</taxon>
        <taxon>Amygdaloideae</taxon>
        <taxon>Maleae</taxon>
        <taxon>Malus</taxon>
    </lineage>
</organism>
<dbReference type="Pfam" id="PF04484">
    <property type="entry name" value="QWRF"/>
    <property type="match status" value="1"/>
</dbReference>
<dbReference type="PANTHER" id="PTHR31807">
    <property type="entry name" value="AUGMIN FAMILY MEMBER"/>
    <property type="match status" value="1"/>
</dbReference>
<keyword evidence="4" id="KW-1185">Reference proteome</keyword>
<feature type="compositionally biased region" description="Low complexity" evidence="2">
    <location>
        <begin position="7"/>
        <end position="34"/>
    </location>
</feature>
<feature type="region of interest" description="Disordered" evidence="2">
    <location>
        <begin position="1"/>
        <end position="163"/>
    </location>
</feature>
<dbReference type="GO" id="GO:0008017">
    <property type="term" value="F:microtubule binding"/>
    <property type="evidence" value="ECO:0007669"/>
    <property type="project" value="TreeGrafter"/>
</dbReference>